<evidence type="ECO:0000313" key="1">
    <source>
        <dbReference type="EMBL" id="KAK8390741.1"/>
    </source>
</evidence>
<comment type="caution">
    <text evidence="1">The sequence shown here is derived from an EMBL/GenBank/DDBJ whole genome shotgun (WGS) entry which is preliminary data.</text>
</comment>
<protein>
    <submittedName>
        <fullName evidence="1">Uncharacterized protein</fullName>
    </submittedName>
</protein>
<accession>A0AAW0TVQ0</accession>
<sequence>MKNFHNCSLPGPEFYEMAMNHYRASLTDPLFVVTSDDLPPRPAPPIPPPRCRLLRSRDGGGRHGAPGSLLPLHHDRGFLRVLVLVPGRWARRVSSY</sequence>
<dbReference type="Proteomes" id="UP001487740">
    <property type="component" value="Unassembled WGS sequence"/>
</dbReference>
<evidence type="ECO:0000313" key="2">
    <source>
        <dbReference type="Proteomes" id="UP001487740"/>
    </source>
</evidence>
<keyword evidence="2" id="KW-1185">Reference proteome</keyword>
<reference evidence="1 2" key="1">
    <citation type="submission" date="2023-03" db="EMBL/GenBank/DDBJ databases">
        <title>High-quality genome of Scylla paramamosain provides insights in environmental adaptation.</title>
        <authorList>
            <person name="Zhang L."/>
        </authorList>
    </citation>
    <scope>NUCLEOTIDE SEQUENCE [LARGE SCALE GENOMIC DNA]</scope>
    <source>
        <strain evidence="1">LZ_2023a</strain>
        <tissue evidence="1">Muscle</tissue>
    </source>
</reference>
<proteinExistence type="predicted"/>
<gene>
    <name evidence="1" type="ORF">O3P69_010448</name>
</gene>
<name>A0AAW0TVQ0_SCYPA</name>
<dbReference type="AlphaFoldDB" id="A0AAW0TVQ0"/>
<organism evidence="1 2">
    <name type="scientific">Scylla paramamosain</name>
    <name type="common">Mud crab</name>
    <dbReference type="NCBI Taxonomy" id="85552"/>
    <lineage>
        <taxon>Eukaryota</taxon>
        <taxon>Metazoa</taxon>
        <taxon>Ecdysozoa</taxon>
        <taxon>Arthropoda</taxon>
        <taxon>Crustacea</taxon>
        <taxon>Multicrustacea</taxon>
        <taxon>Malacostraca</taxon>
        <taxon>Eumalacostraca</taxon>
        <taxon>Eucarida</taxon>
        <taxon>Decapoda</taxon>
        <taxon>Pleocyemata</taxon>
        <taxon>Brachyura</taxon>
        <taxon>Eubrachyura</taxon>
        <taxon>Portunoidea</taxon>
        <taxon>Portunidae</taxon>
        <taxon>Portuninae</taxon>
        <taxon>Scylla</taxon>
    </lineage>
</organism>
<dbReference type="EMBL" id="JARAKH010000025">
    <property type="protein sequence ID" value="KAK8390741.1"/>
    <property type="molecule type" value="Genomic_DNA"/>
</dbReference>